<evidence type="ECO:0000313" key="2">
    <source>
        <dbReference type="Proteomes" id="UP000223606"/>
    </source>
</evidence>
<dbReference type="GO" id="GO:0005524">
    <property type="term" value="F:ATP binding"/>
    <property type="evidence" value="ECO:0007669"/>
    <property type="project" value="InterPro"/>
</dbReference>
<evidence type="ECO:0000313" key="1">
    <source>
        <dbReference type="EMBL" id="SON55855.1"/>
    </source>
</evidence>
<protein>
    <submittedName>
        <fullName evidence="1">Triphosphoribosyl-dephospho-CoA synthase</fullName>
    </submittedName>
</protein>
<dbReference type="KEGG" id="hdi:HDIA_2314"/>
<dbReference type="GO" id="GO:0046917">
    <property type="term" value="F:triphosphoribosyl-dephospho-CoA synthase activity"/>
    <property type="evidence" value="ECO:0007669"/>
    <property type="project" value="InterPro"/>
</dbReference>
<accession>A0A2C9D8H6</accession>
<dbReference type="Proteomes" id="UP000223606">
    <property type="component" value="Chromosome 1"/>
</dbReference>
<gene>
    <name evidence="1" type="ORF">HDIA_2314</name>
</gene>
<dbReference type="Pfam" id="PF01874">
    <property type="entry name" value="CitG"/>
    <property type="match status" value="1"/>
</dbReference>
<dbReference type="AlphaFoldDB" id="A0A2C9D8H6"/>
<reference evidence="2" key="1">
    <citation type="submission" date="2017-09" db="EMBL/GenBank/DDBJ databases">
        <title>Genome sequence of Nannocystis excedens DSM 71.</title>
        <authorList>
            <person name="Blom J."/>
        </authorList>
    </citation>
    <scope>NUCLEOTIDE SEQUENCE [LARGE SCALE GENOMIC DNA]</scope>
    <source>
        <strain evidence="2">type strain: E19</strain>
    </source>
</reference>
<organism evidence="1 2">
    <name type="scientific">Hartmannibacter diazotrophicus</name>
    <dbReference type="NCBI Taxonomy" id="1482074"/>
    <lineage>
        <taxon>Bacteria</taxon>
        <taxon>Pseudomonadati</taxon>
        <taxon>Pseudomonadota</taxon>
        <taxon>Alphaproteobacteria</taxon>
        <taxon>Hyphomicrobiales</taxon>
        <taxon>Pleomorphomonadaceae</taxon>
        <taxon>Hartmannibacter</taxon>
    </lineage>
</organism>
<keyword evidence="2" id="KW-1185">Reference proteome</keyword>
<dbReference type="Gene3D" id="1.10.4200.10">
    <property type="entry name" value="Triphosphoribosyl-dephospho-CoA protein"/>
    <property type="match status" value="1"/>
</dbReference>
<dbReference type="PANTHER" id="PTHR42280">
    <property type="entry name" value="CITG FAMILY PROTEIN"/>
    <property type="match status" value="1"/>
</dbReference>
<name>A0A2C9D8H6_9HYPH</name>
<dbReference type="EMBL" id="LT960614">
    <property type="protein sequence ID" value="SON55855.1"/>
    <property type="molecule type" value="Genomic_DNA"/>
</dbReference>
<dbReference type="PANTHER" id="PTHR42280:SF1">
    <property type="entry name" value="CITG FAMILY PROTEIN"/>
    <property type="match status" value="1"/>
</dbReference>
<proteinExistence type="predicted"/>
<sequence>MRGGDVNETLADAFRQSCLAELRAPKAGNVHIFADGHRMTVADFEKSASVAAPHMARIGATVGQRVLGAMRATMSAVGSNTNLGILLLSAPLMVASEKGGTLRQSLSAVLGALTLKDAEDVFAAIRLASPGGLGRVDDQDVAAPPSVDLREAMRSAAERDRIARQYVTDFADIFNIGLPILQSSVKAGLNEADCVTKTYFGYAATFPDTHVQRKHGEAIALEIMKEFQMFDLRNPSADHGRILAFDRALKDRNINPGTSADLTVATVLAERLDRIRANSARG</sequence>
<dbReference type="InterPro" id="IPR002736">
    <property type="entry name" value="CitG"/>
</dbReference>